<dbReference type="CDD" id="cd08204">
    <property type="entry name" value="ArfGap"/>
    <property type="match status" value="1"/>
</dbReference>
<dbReference type="STRING" id="269621.A0A238FK74"/>
<feature type="region of interest" description="Disordered" evidence="6">
    <location>
        <begin position="595"/>
        <end position="666"/>
    </location>
</feature>
<dbReference type="GO" id="GO:0005737">
    <property type="term" value="C:cytoplasm"/>
    <property type="evidence" value="ECO:0007669"/>
    <property type="project" value="TreeGrafter"/>
</dbReference>
<dbReference type="InterPro" id="IPR037278">
    <property type="entry name" value="ARFGAP/RecO"/>
</dbReference>
<dbReference type="EMBL" id="FMSP01000007">
    <property type="protein sequence ID" value="SCV71568.1"/>
    <property type="molecule type" value="Genomic_DNA"/>
</dbReference>
<feature type="domain" description="Arf-GAP" evidence="7">
    <location>
        <begin position="12"/>
        <end position="136"/>
    </location>
</feature>
<dbReference type="PRINTS" id="PR00405">
    <property type="entry name" value="REVINTRACTNG"/>
</dbReference>
<dbReference type="SMART" id="SM00105">
    <property type="entry name" value="ArfGap"/>
    <property type="match status" value="1"/>
</dbReference>
<dbReference type="OrthoDB" id="10266696at2759"/>
<feature type="region of interest" description="Disordered" evidence="6">
    <location>
        <begin position="339"/>
        <end position="569"/>
    </location>
</feature>
<dbReference type="PANTHER" id="PTHR45705:SF7">
    <property type="entry name" value="ACTIVATING PROTEIN FOR ARF, PUTATIVE (AFU_ORTHOLOGUE AFUA_4G09120)-RELATED"/>
    <property type="match status" value="1"/>
</dbReference>
<feature type="compositionally biased region" description="Low complexity" evidence="6">
    <location>
        <begin position="373"/>
        <end position="393"/>
    </location>
</feature>
<dbReference type="InterPro" id="IPR001164">
    <property type="entry name" value="ArfGAP_dom"/>
</dbReference>
<keyword evidence="1" id="KW-0343">GTPase activation</keyword>
<dbReference type="Proteomes" id="UP000198372">
    <property type="component" value="Unassembled WGS sequence"/>
</dbReference>
<dbReference type="PROSITE" id="PS50115">
    <property type="entry name" value="ARFGAP"/>
    <property type="match status" value="1"/>
</dbReference>
<feature type="compositionally biased region" description="Polar residues" evidence="6">
    <location>
        <begin position="595"/>
        <end position="605"/>
    </location>
</feature>
<dbReference type="Gene3D" id="1.10.220.150">
    <property type="entry name" value="Arf GTPase activating protein"/>
    <property type="match status" value="1"/>
</dbReference>
<feature type="region of interest" description="Disordered" evidence="6">
    <location>
        <begin position="129"/>
        <end position="288"/>
    </location>
</feature>
<dbReference type="FunFam" id="1.10.220.150:FF:000009">
    <property type="entry name" value="stromal membrane-associated protein 1 isoform X1"/>
    <property type="match status" value="1"/>
</dbReference>
<sequence>MSSKTAADRTQRQLLELLHEPGNQECADCSASNPRWASWNHGVFLCVQCAGLHRKMGTHISRVKSLTLDVWSREQVAHMRARGNTRSNALLNPDTKRNPPPSSLDSNERESALERYIRAKYEYKQYMQLSPKSTTPAPQPVVASTSTPARPRTTSDTTSLNRPTTNGLAPPPSSGPTSSTLSVPDSISRPTSSTAPSPVARRSTPTVPSKPAAGRTTPSPEHASKRVRFRSEPPSIPYFDDDTPPTRTPSSARDRKTPAKGILRPRSGLSNGNEYRGASSTSALSGYNANRTTNGFGSSFFGYMPPDDDDDDEEEPPMTAAFPVAQRLVPMHTGSAIAYNSQRGPSYGQSHGAFQMPPPPNTHPFGQMWNSNQQHAQAQPQQQQPYQQQQQQAFNPFNGSSTYSSPFQHGPQPNQQTASYPQTQVAPSQGSIWDDLGMLGSIGSNPGSNMNMNGYHPQPSTSNVQQAPPSSNPFSFAPSLTLQTPNHSAPFPSSQPPTPATLTPLRPQLTGFVPSSDFGKQLLAGGSGSQPHSQASSSSSQPNHHPSFLSTPTSSCGPSSPAGSAPTLAPLRPQLTAFVPSSKFGLELVQENNHSKLGSGTNSNGAFHPSTGTGTGTGNSLQPPQPQSTGYGNGGGLSSPAPPAYSPSVQGLPASSSPFQPSSLSVNGTLNSNASLSPTYSTTHEGAFTMTSLQTALPTSTYQQQQQQQQQQQLYLQPTRVYNPFFGPPPPPPQQQVGMGGLTPQRTGTNPFLVMNGQYHPQQQQQQQQQAISTMNGMNGGQWRG</sequence>
<keyword evidence="2" id="KW-0479">Metal-binding</keyword>
<evidence type="ECO:0000256" key="1">
    <source>
        <dbReference type="ARBA" id="ARBA00022468"/>
    </source>
</evidence>
<dbReference type="SUPFAM" id="SSF57863">
    <property type="entry name" value="ArfGap/RecO-like zinc finger"/>
    <property type="match status" value="1"/>
</dbReference>
<feature type="compositionally biased region" description="Polar residues" evidence="6">
    <location>
        <begin position="268"/>
        <end position="288"/>
    </location>
</feature>
<feature type="compositionally biased region" description="Low complexity" evidence="6">
    <location>
        <begin position="143"/>
        <end position="159"/>
    </location>
</feature>
<feature type="compositionally biased region" description="Low complexity" evidence="6">
    <location>
        <begin position="441"/>
        <end position="454"/>
    </location>
</feature>
<feature type="region of interest" description="Disordered" evidence="6">
    <location>
        <begin position="81"/>
        <end position="110"/>
    </location>
</feature>
<reference evidence="9" key="1">
    <citation type="submission" date="2016-09" db="EMBL/GenBank/DDBJ databases">
        <authorList>
            <person name="Jeantristanb JTB J.-T."/>
            <person name="Ricardo R."/>
        </authorList>
    </citation>
    <scope>NUCLEOTIDE SEQUENCE [LARGE SCALE GENOMIC DNA]</scope>
</reference>
<dbReference type="Pfam" id="PF01412">
    <property type="entry name" value="ArfGap"/>
    <property type="match status" value="1"/>
</dbReference>
<feature type="compositionally biased region" description="Polar residues" evidence="6">
    <location>
        <begin position="619"/>
        <end position="630"/>
    </location>
</feature>
<organism evidence="8 9">
    <name type="scientific">Microbotryum intermedium</name>
    <dbReference type="NCBI Taxonomy" id="269621"/>
    <lineage>
        <taxon>Eukaryota</taxon>
        <taxon>Fungi</taxon>
        <taxon>Dikarya</taxon>
        <taxon>Basidiomycota</taxon>
        <taxon>Pucciniomycotina</taxon>
        <taxon>Microbotryomycetes</taxon>
        <taxon>Microbotryales</taxon>
        <taxon>Microbotryaceae</taxon>
        <taxon>Microbotryum</taxon>
    </lineage>
</organism>
<evidence type="ECO:0000259" key="7">
    <source>
        <dbReference type="PROSITE" id="PS50115"/>
    </source>
</evidence>
<feature type="compositionally biased region" description="Low complexity" evidence="6">
    <location>
        <begin position="529"/>
        <end position="569"/>
    </location>
</feature>
<dbReference type="InterPro" id="IPR038508">
    <property type="entry name" value="ArfGAP_dom_sf"/>
</dbReference>
<accession>A0A238FK74</accession>
<name>A0A238FK74_9BASI</name>
<gene>
    <name evidence="8" type="ORF">BQ2448_3156</name>
</gene>
<evidence type="ECO:0000313" key="9">
    <source>
        <dbReference type="Proteomes" id="UP000198372"/>
    </source>
</evidence>
<dbReference type="GO" id="GO:0008270">
    <property type="term" value="F:zinc ion binding"/>
    <property type="evidence" value="ECO:0007669"/>
    <property type="project" value="UniProtKB-KW"/>
</dbReference>
<feature type="compositionally biased region" description="Low complexity" evidence="6">
    <location>
        <begin position="500"/>
        <end position="510"/>
    </location>
</feature>
<proteinExistence type="predicted"/>
<dbReference type="PANTHER" id="PTHR45705">
    <property type="entry name" value="FI20236P1"/>
    <property type="match status" value="1"/>
</dbReference>
<feature type="compositionally biased region" description="Polar residues" evidence="6">
    <location>
        <begin position="339"/>
        <end position="349"/>
    </location>
</feature>
<evidence type="ECO:0000256" key="4">
    <source>
        <dbReference type="ARBA" id="ARBA00022833"/>
    </source>
</evidence>
<feature type="region of interest" description="Disordered" evidence="6">
    <location>
        <begin position="760"/>
        <end position="785"/>
    </location>
</feature>
<dbReference type="InterPro" id="IPR051718">
    <property type="entry name" value="ARF_GTPase-activating"/>
</dbReference>
<feature type="compositionally biased region" description="Low complexity" evidence="6">
    <location>
        <begin position="175"/>
        <end position="184"/>
    </location>
</feature>
<dbReference type="GO" id="GO:0005096">
    <property type="term" value="F:GTPase activator activity"/>
    <property type="evidence" value="ECO:0007669"/>
    <property type="project" value="UniProtKB-KW"/>
</dbReference>
<evidence type="ECO:0000256" key="5">
    <source>
        <dbReference type="PROSITE-ProRule" id="PRU00288"/>
    </source>
</evidence>
<protein>
    <submittedName>
        <fullName evidence="8">BQ2448_3156 protein</fullName>
    </submittedName>
</protein>
<evidence type="ECO:0000256" key="2">
    <source>
        <dbReference type="ARBA" id="ARBA00022723"/>
    </source>
</evidence>
<evidence type="ECO:0000256" key="3">
    <source>
        <dbReference type="ARBA" id="ARBA00022771"/>
    </source>
</evidence>
<evidence type="ECO:0000313" key="8">
    <source>
        <dbReference type="EMBL" id="SCV71568.1"/>
    </source>
</evidence>
<dbReference type="AlphaFoldDB" id="A0A238FK74"/>
<feature type="compositionally biased region" description="Low complexity" evidence="6">
    <location>
        <begin position="653"/>
        <end position="665"/>
    </location>
</feature>
<keyword evidence="4" id="KW-0862">Zinc</keyword>
<keyword evidence="3 5" id="KW-0863">Zinc-finger</keyword>
<feature type="compositionally biased region" description="Low complexity" evidence="6">
    <location>
        <begin position="467"/>
        <end position="479"/>
    </location>
</feature>
<evidence type="ECO:0000256" key="6">
    <source>
        <dbReference type="SAM" id="MobiDB-lite"/>
    </source>
</evidence>
<feature type="compositionally biased region" description="Polar residues" evidence="6">
    <location>
        <begin position="394"/>
        <end position="431"/>
    </location>
</feature>
<keyword evidence="9" id="KW-1185">Reference proteome</keyword>